<keyword evidence="3" id="KW-1185">Reference proteome</keyword>
<feature type="coiled-coil region" evidence="1">
    <location>
        <begin position="51"/>
        <end position="85"/>
    </location>
</feature>
<protein>
    <submittedName>
        <fullName evidence="2">Uncharacterized protein</fullName>
    </submittedName>
</protein>
<name>A0AAV7VK37_PLEWA</name>
<dbReference type="Proteomes" id="UP001066276">
    <property type="component" value="Chromosome 2_1"/>
</dbReference>
<gene>
    <name evidence="2" type="ORF">NDU88_004469</name>
</gene>
<keyword evidence="1" id="KW-0175">Coiled coil</keyword>
<evidence type="ECO:0000256" key="1">
    <source>
        <dbReference type="SAM" id="Coils"/>
    </source>
</evidence>
<proteinExistence type="predicted"/>
<dbReference type="EMBL" id="JANPWB010000003">
    <property type="protein sequence ID" value="KAJ1200648.1"/>
    <property type="molecule type" value="Genomic_DNA"/>
</dbReference>
<comment type="caution">
    <text evidence="2">The sequence shown here is derived from an EMBL/GenBank/DDBJ whole genome shotgun (WGS) entry which is preliminary data.</text>
</comment>
<accession>A0AAV7VK37</accession>
<evidence type="ECO:0000313" key="3">
    <source>
        <dbReference type="Proteomes" id="UP001066276"/>
    </source>
</evidence>
<sequence>MSQCSPAYPLRGILIHTGGVKVCFFRGPAILAIQECHTALEYKIETVSIDVNLLRADLRKVEDKVTTAETNITALQGEVATLKRQVAQTTTTMAELE</sequence>
<dbReference type="AlphaFoldDB" id="A0AAV7VK37"/>
<organism evidence="2 3">
    <name type="scientific">Pleurodeles waltl</name>
    <name type="common">Iberian ribbed newt</name>
    <dbReference type="NCBI Taxonomy" id="8319"/>
    <lineage>
        <taxon>Eukaryota</taxon>
        <taxon>Metazoa</taxon>
        <taxon>Chordata</taxon>
        <taxon>Craniata</taxon>
        <taxon>Vertebrata</taxon>
        <taxon>Euteleostomi</taxon>
        <taxon>Amphibia</taxon>
        <taxon>Batrachia</taxon>
        <taxon>Caudata</taxon>
        <taxon>Salamandroidea</taxon>
        <taxon>Salamandridae</taxon>
        <taxon>Pleurodelinae</taxon>
        <taxon>Pleurodeles</taxon>
    </lineage>
</organism>
<reference evidence="2" key="1">
    <citation type="journal article" date="2022" name="bioRxiv">
        <title>Sequencing and chromosome-scale assembly of the giantPleurodeles waltlgenome.</title>
        <authorList>
            <person name="Brown T."/>
            <person name="Elewa A."/>
            <person name="Iarovenko S."/>
            <person name="Subramanian E."/>
            <person name="Araus A.J."/>
            <person name="Petzold A."/>
            <person name="Susuki M."/>
            <person name="Suzuki K.-i.T."/>
            <person name="Hayashi T."/>
            <person name="Toyoda A."/>
            <person name="Oliveira C."/>
            <person name="Osipova E."/>
            <person name="Leigh N.D."/>
            <person name="Simon A."/>
            <person name="Yun M.H."/>
        </authorList>
    </citation>
    <scope>NUCLEOTIDE SEQUENCE</scope>
    <source>
        <strain evidence="2">20211129_DDA</strain>
        <tissue evidence="2">Liver</tissue>
    </source>
</reference>
<evidence type="ECO:0000313" key="2">
    <source>
        <dbReference type="EMBL" id="KAJ1200648.1"/>
    </source>
</evidence>
<dbReference type="Gene3D" id="1.20.5.340">
    <property type="match status" value="1"/>
</dbReference>